<keyword evidence="2" id="KW-1185">Reference proteome</keyword>
<reference evidence="1 2" key="1">
    <citation type="journal article" date="2019" name="Nat. Ecol. Evol.">
        <title>Megaphylogeny resolves global patterns of mushroom evolution.</title>
        <authorList>
            <person name="Varga T."/>
            <person name="Krizsan K."/>
            <person name="Foldi C."/>
            <person name="Dima B."/>
            <person name="Sanchez-Garcia M."/>
            <person name="Sanchez-Ramirez S."/>
            <person name="Szollosi G.J."/>
            <person name="Szarkandi J.G."/>
            <person name="Papp V."/>
            <person name="Albert L."/>
            <person name="Andreopoulos W."/>
            <person name="Angelini C."/>
            <person name="Antonin V."/>
            <person name="Barry K.W."/>
            <person name="Bougher N.L."/>
            <person name="Buchanan P."/>
            <person name="Buyck B."/>
            <person name="Bense V."/>
            <person name="Catcheside P."/>
            <person name="Chovatia M."/>
            <person name="Cooper J."/>
            <person name="Damon W."/>
            <person name="Desjardin D."/>
            <person name="Finy P."/>
            <person name="Geml J."/>
            <person name="Haridas S."/>
            <person name="Hughes K."/>
            <person name="Justo A."/>
            <person name="Karasinski D."/>
            <person name="Kautmanova I."/>
            <person name="Kiss B."/>
            <person name="Kocsube S."/>
            <person name="Kotiranta H."/>
            <person name="LaButti K.M."/>
            <person name="Lechner B.E."/>
            <person name="Liimatainen K."/>
            <person name="Lipzen A."/>
            <person name="Lukacs Z."/>
            <person name="Mihaltcheva S."/>
            <person name="Morgado L.N."/>
            <person name="Niskanen T."/>
            <person name="Noordeloos M.E."/>
            <person name="Ohm R.A."/>
            <person name="Ortiz-Santana B."/>
            <person name="Ovrebo C."/>
            <person name="Racz N."/>
            <person name="Riley R."/>
            <person name="Savchenko A."/>
            <person name="Shiryaev A."/>
            <person name="Soop K."/>
            <person name="Spirin V."/>
            <person name="Szebenyi C."/>
            <person name="Tomsovsky M."/>
            <person name="Tulloss R.E."/>
            <person name="Uehling J."/>
            <person name="Grigoriev I.V."/>
            <person name="Vagvolgyi C."/>
            <person name="Papp T."/>
            <person name="Martin F.M."/>
            <person name="Miettinen O."/>
            <person name="Hibbett D.S."/>
            <person name="Nagy L.G."/>
        </authorList>
    </citation>
    <scope>NUCLEOTIDE SEQUENCE [LARGE SCALE GENOMIC DNA]</scope>
    <source>
        <strain evidence="1 2">NL-1719</strain>
    </source>
</reference>
<evidence type="ECO:0000313" key="2">
    <source>
        <dbReference type="Proteomes" id="UP000308600"/>
    </source>
</evidence>
<gene>
    <name evidence="1" type="ORF">BDN72DRAFT_646518</name>
</gene>
<proteinExistence type="predicted"/>
<dbReference type="Proteomes" id="UP000308600">
    <property type="component" value="Unassembled WGS sequence"/>
</dbReference>
<accession>A0ACD3AT80</accession>
<protein>
    <submittedName>
        <fullName evidence="1">SRA-YDG</fullName>
    </submittedName>
</protein>
<organism evidence="1 2">
    <name type="scientific">Pluteus cervinus</name>
    <dbReference type="NCBI Taxonomy" id="181527"/>
    <lineage>
        <taxon>Eukaryota</taxon>
        <taxon>Fungi</taxon>
        <taxon>Dikarya</taxon>
        <taxon>Basidiomycota</taxon>
        <taxon>Agaricomycotina</taxon>
        <taxon>Agaricomycetes</taxon>
        <taxon>Agaricomycetidae</taxon>
        <taxon>Agaricales</taxon>
        <taxon>Pluteineae</taxon>
        <taxon>Pluteaceae</taxon>
        <taxon>Pluteus</taxon>
    </lineage>
</organism>
<dbReference type="EMBL" id="ML208341">
    <property type="protein sequence ID" value="TFK68925.1"/>
    <property type="molecule type" value="Genomic_DNA"/>
</dbReference>
<evidence type="ECO:0000313" key="1">
    <source>
        <dbReference type="EMBL" id="TFK68925.1"/>
    </source>
</evidence>
<sequence>MHDPRFGLIAGVPIGKIFENRHALYAANIHTRIYAGISGSKNEGAFSIVVSGSYEDNRDSGDTLEYTGTGGQKNSFSKPGAQTYDQSFDHQHNRALQRSFETRKPVRVIRGPNANPKFAPASGYRYDGLYVVTDAYLTTGTSGFKVCKYELERLSGQPALPSNW</sequence>
<name>A0ACD3AT80_9AGAR</name>